<sequence>MRKQYGAGMEWSSHPANMDYMSNGHAGEVSCKSYEVNDSGSLIQNENYAPGELFVNKSTDEDGRVSYLFTDKQGRRVLTRQMCDGIAHDTYFVYDDYDQLRYVLPPAYQDTPNLSLYAYQYKYDDLNRCIEKKLPGCDPVYCIYDQKDQLVFSQDGVQRQKGEWTFYLYDTFQRLVVQGVCKNTNTASAANNSVECTLHYSNNAIVADGLGKSGYSSSFSLTSPVVHIVYYYDNYDFLSLPGFTDRTLYPAPSVSGVGLLTGKVLLLSSATKSSYIHSALYYDLKGRVVRSSEDNYRGGNETVLTEYRFAGAPKKITYIHTVPKKATQKEVYTYTYDHAERLTKVTHKLNDSPSVVLVEHTYDDLGRLSSKRHHANDALKMTYTYNIRNWLTQISSNKFNQKLLYAEGNNPQYGGNISRMGWSNSKLSVNEFYDFSYDELNRLTDAKYSVLLGFGSSSYDTSYSYNKMGGIVSLRRKGYMDFMPLVGATIDDLTLEYTGNRLKRISDAAGSDPLHQGAFSFIDGANKPVEYDYDANGNMTKDLNKQISLIEYNSQNLPSRISINDSCRIGYAYGADGVKHHQEHYTNRNMIVIPDPGTGFEVNSGGSKSPSSTSSVSSSTGNGLPDYPSFDIGDMVPAYAKDYTSTDYCGNVIYESGVLARILTGEGYITLSNDSVIYHYFLTDHLGNNRVVMKQNGVVEQVNEYYPFGGLQGKNSNDGVQPNKFGGKELDRMYGLDLYDFVARPYDPGWGGFITMDPLCEKYPWVSPYAYCMNNPMNAIDPDGRQVIPVPLPLPPPPVYYPSRQATPANYPTAQDLVRSINQEVNKMATMLKLDVAIMSTTTMIFLNNCNLAINPGYDHQRKRDRRSKEELDQNQANVAKSIDTNITGNMPNGDPAPKRDPNDGRKGTKTAIVITGVAAGISSGLEITNPEPGNDAVEAHTEKIRQIPSSTTDENKNLWETLKNWLFN</sequence>
<feature type="compositionally biased region" description="Basic and acidic residues" evidence="1">
    <location>
        <begin position="859"/>
        <end position="872"/>
    </location>
</feature>
<accession>A0A926F4Z8</accession>
<feature type="region of interest" description="Disordered" evidence="1">
    <location>
        <begin position="601"/>
        <end position="623"/>
    </location>
</feature>
<dbReference type="Gene3D" id="2.180.10.10">
    <property type="entry name" value="RHS repeat-associated core"/>
    <property type="match status" value="1"/>
</dbReference>
<name>A0A926F4Z8_9BACT</name>
<organism evidence="2 3">
    <name type="scientific">Jilunia laotingensis</name>
    <dbReference type="NCBI Taxonomy" id="2763675"/>
    <lineage>
        <taxon>Bacteria</taxon>
        <taxon>Pseudomonadati</taxon>
        <taxon>Bacteroidota</taxon>
        <taxon>Bacteroidia</taxon>
        <taxon>Bacteroidales</taxon>
        <taxon>Bacteroidaceae</taxon>
        <taxon>Jilunia</taxon>
    </lineage>
</organism>
<comment type="caution">
    <text evidence="2">The sequence shown here is derived from an EMBL/GenBank/DDBJ whole genome shotgun (WGS) entry which is preliminary data.</text>
</comment>
<gene>
    <name evidence="2" type="ORF">H8744_01880</name>
</gene>
<dbReference type="InterPro" id="IPR050708">
    <property type="entry name" value="T6SS_VgrG/RHS"/>
</dbReference>
<keyword evidence="3" id="KW-1185">Reference proteome</keyword>
<dbReference type="AlphaFoldDB" id="A0A926F4Z8"/>
<dbReference type="Proteomes" id="UP000651085">
    <property type="component" value="Unassembled WGS sequence"/>
</dbReference>
<dbReference type="InterPro" id="IPR022385">
    <property type="entry name" value="Rhs_assc_core"/>
</dbReference>
<feature type="compositionally biased region" description="Low complexity" evidence="1">
    <location>
        <begin position="602"/>
        <end position="623"/>
    </location>
</feature>
<protein>
    <submittedName>
        <fullName evidence="2">RHS repeat-associated core domain-containing protein</fullName>
    </submittedName>
</protein>
<dbReference type="PANTHER" id="PTHR32305">
    <property type="match status" value="1"/>
</dbReference>
<reference evidence="2" key="1">
    <citation type="submission" date="2020-08" db="EMBL/GenBank/DDBJ databases">
        <title>Genome public.</title>
        <authorList>
            <person name="Liu C."/>
            <person name="Sun Q."/>
        </authorList>
    </citation>
    <scope>NUCLEOTIDE SEQUENCE</scope>
    <source>
        <strain evidence="2">N12</strain>
    </source>
</reference>
<evidence type="ECO:0000256" key="1">
    <source>
        <dbReference type="SAM" id="MobiDB-lite"/>
    </source>
</evidence>
<feature type="region of interest" description="Disordered" evidence="1">
    <location>
        <begin position="856"/>
        <end position="908"/>
    </location>
</feature>
<evidence type="ECO:0000313" key="3">
    <source>
        <dbReference type="Proteomes" id="UP000651085"/>
    </source>
</evidence>
<dbReference type="EMBL" id="JACRTF010000001">
    <property type="protein sequence ID" value="MBC8592009.1"/>
    <property type="molecule type" value="Genomic_DNA"/>
</dbReference>
<feature type="compositionally biased region" description="Polar residues" evidence="1">
    <location>
        <begin position="874"/>
        <end position="891"/>
    </location>
</feature>
<evidence type="ECO:0000313" key="2">
    <source>
        <dbReference type="EMBL" id="MBC8592009.1"/>
    </source>
</evidence>
<feature type="compositionally biased region" description="Basic and acidic residues" evidence="1">
    <location>
        <begin position="897"/>
        <end position="907"/>
    </location>
</feature>
<dbReference type="RefSeq" id="WP_262433225.1">
    <property type="nucleotide sequence ID" value="NZ_JACRTF010000001.1"/>
</dbReference>
<proteinExistence type="predicted"/>
<dbReference type="PANTHER" id="PTHR32305:SF15">
    <property type="entry name" value="PROTEIN RHSA-RELATED"/>
    <property type="match status" value="1"/>
</dbReference>
<dbReference type="NCBIfam" id="TIGR03696">
    <property type="entry name" value="Rhs_assc_core"/>
    <property type="match status" value="1"/>
</dbReference>